<dbReference type="EMBL" id="CP036268">
    <property type="protein sequence ID" value="QDT36054.1"/>
    <property type="molecule type" value="Genomic_DNA"/>
</dbReference>
<keyword evidence="3" id="KW-1185">Reference proteome</keyword>
<sequence length="186" mass="19579">MKVMLTNNDGGRFADWVEVADGTTTSQLFAKHIPHGSPRDYLIRVNRLPASSEQVLTEGDRVSITPTKATVPGTRLDAFASPHTAAGSTHTIGPASFIKETNYGDQRGRPGGSQDSGAAPAAARGDAVTQDEAQAGSCTARGVIYTAHIAAGLMPDQYVRWLRGIPTEPEQTLNLTAAELSVGCSM</sequence>
<gene>
    <name evidence="2" type="ORF">Pan189_04090</name>
</gene>
<dbReference type="RefSeq" id="WP_310820955.1">
    <property type="nucleotide sequence ID" value="NZ_CP036268.1"/>
</dbReference>
<feature type="compositionally biased region" description="Low complexity" evidence="1">
    <location>
        <begin position="112"/>
        <end position="127"/>
    </location>
</feature>
<name>A0A517QWS4_9PLAN</name>
<dbReference type="AlphaFoldDB" id="A0A517QWS4"/>
<reference evidence="2 3" key="1">
    <citation type="submission" date="2019-02" db="EMBL/GenBank/DDBJ databases">
        <title>Deep-cultivation of Planctomycetes and their phenomic and genomic characterization uncovers novel biology.</title>
        <authorList>
            <person name="Wiegand S."/>
            <person name="Jogler M."/>
            <person name="Boedeker C."/>
            <person name="Pinto D."/>
            <person name="Vollmers J."/>
            <person name="Rivas-Marin E."/>
            <person name="Kohn T."/>
            <person name="Peeters S.H."/>
            <person name="Heuer A."/>
            <person name="Rast P."/>
            <person name="Oberbeckmann S."/>
            <person name="Bunk B."/>
            <person name="Jeske O."/>
            <person name="Meyerdierks A."/>
            <person name="Storesund J.E."/>
            <person name="Kallscheuer N."/>
            <person name="Luecker S."/>
            <person name="Lage O.M."/>
            <person name="Pohl T."/>
            <person name="Merkel B.J."/>
            <person name="Hornburger P."/>
            <person name="Mueller R.-W."/>
            <person name="Bruemmer F."/>
            <person name="Labrenz M."/>
            <person name="Spormann A.M."/>
            <person name="Op den Camp H."/>
            <person name="Overmann J."/>
            <person name="Amann R."/>
            <person name="Jetten M.S.M."/>
            <person name="Mascher T."/>
            <person name="Medema M.H."/>
            <person name="Devos D.P."/>
            <person name="Kaster A.-K."/>
            <person name="Ovreas L."/>
            <person name="Rohde M."/>
            <person name="Galperin M.Y."/>
            <person name="Jogler C."/>
        </authorList>
    </citation>
    <scope>NUCLEOTIDE SEQUENCE [LARGE SCALE GENOMIC DNA]</scope>
    <source>
        <strain evidence="2 3">Pan189</strain>
    </source>
</reference>
<dbReference type="KEGG" id="svp:Pan189_04090"/>
<protein>
    <submittedName>
        <fullName evidence="2">Uncharacterized protein</fullName>
    </submittedName>
</protein>
<dbReference type="Proteomes" id="UP000317318">
    <property type="component" value="Chromosome"/>
</dbReference>
<accession>A0A517QWS4</accession>
<evidence type="ECO:0000256" key="1">
    <source>
        <dbReference type="SAM" id="MobiDB-lite"/>
    </source>
</evidence>
<evidence type="ECO:0000313" key="3">
    <source>
        <dbReference type="Proteomes" id="UP000317318"/>
    </source>
</evidence>
<proteinExistence type="predicted"/>
<organism evidence="2 3">
    <name type="scientific">Stratiformator vulcanicus</name>
    <dbReference type="NCBI Taxonomy" id="2527980"/>
    <lineage>
        <taxon>Bacteria</taxon>
        <taxon>Pseudomonadati</taxon>
        <taxon>Planctomycetota</taxon>
        <taxon>Planctomycetia</taxon>
        <taxon>Planctomycetales</taxon>
        <taxon>Planctomycetaceae</taxon>
        <taxon>Stratiformator</taxon>
    </lineage>
</organism>
<feature type="region of interest" description="Disordered" evidence="1">
    <location>
        <begin position="100"/>
        <end position="130"/>
    </location>
</feature>
<evidence type="ECO:0000313" key="2">
    <source>
        <dbReference type="EMBL" id="QDT36054.1"/>
    </source>
</evidence>